<evidence type="ECO:0000256" key="1">
    <source>
        <dbReference type="ARBA" id="ARBA00022490"/>
    </source>
</evidence>
<keyword evidence="16" id="KW-1185">Reference proteome</keyword>
<dbReference type="EC" id="6.3.2.10" evidence="10 11"/>
<dbReference type="HAMAP" id="MF_02019">
    <property type="entry name" value="MurF"/>
    <property type="match status" value="1"/>
</dbReference>
<dbReference type="PANTHER" id="PTHR43024">
    <property type="entry name" value="UDP-N-ACETYLMURAMOYL-TRIPEPTIDE--D-ALANYL-D-ALANINE LIGASE"/>
    <property type="match status" value="1"/>
</dbReference>
<evidence type="ECO:0000256" key="3">
    <source>
        <dbReference type="ARBA" id="ARBA00022618"/>
    </source>
</evidence>
<dbReference type="RefSeq" id="WP_390200376.1">
    <property type="nucleotide sequence ID" value="NZ_JBHSDV010000005.1"/>
</dbReference>
<name>A0ABV8VZC8_9BACI</name>
<evidence type="ECO:0000259" key="14">
    <source>
        <dbReference type="Pfam" id="PF08245"/>
    </source>
</evidence>
<evidence type="ECO:0000256" key="11">
    <source>
        <dbReference type="RuleBase" id="RU004136"/>
    </source>
</evidence>
<evidence type="ECO:0000256" key="10">
    <source>
        <dbReference type="HAMAP-Rule" id="MF_02019"/>
    </source>
</evidence>
<keyword evidence="1 10" id="KW-0963">Cytoplasm</keyword>
<reference evidence="16" key="1">
    <citation type="journal article" date="2019" name="Int. J. Syst. Evol. Microbiol.">
        <title>The Global Catalogue of Microorganisms (GCM) 10K type strain sequencing project: providing services to taxonomists for standard genome sequencing and annotation.</title>
        <authorList>
            <consortium name="The Broad Institute Genomics Platform"/>
            <consortium name="The Broad Institute Genome Sequencing Center for Infectious Disease"/>
            <person name="Wu L."/>
            <person name="Ma J."/>
        </authorList>
    </citation>
    <scope>NUCLEOTIDE SEQUENCE [LARGE SCALE GENOMIC DNA]</scope>
    <source>
        <strain evidence="16">KACC 14058</strain>
    </source>
</reference>
<dbReference type="Proteomes" id="UP001595880">
    <property type="component" value="Unassembled WGS sequence"/>
</dbReference>
<dbReference type="InterPro" id="IPR004101">
    <property type="entry name" value="Mur_ligase_C"/>
</dbReference>
<comment type="pathway">
    <text evidence="10 11">Cell wall biogenesis; peptidoglycan biosynthesis.</text>
</comment>
<evidence type="ECO:0000256" key="9">
    <source>
        <dbReference type="ARBA" id="ARBA00023316"/>
    </source>
</evidence>
<accession>A0ABV8VZC8</accession>
<dbReference type="EMBL" id="JBHSDV010000005">
    <property type="protein sequence ID" value="MFC4388970.1"/>
    <property type="molecule type" value="Genomic_DNA"/>
</dbReference>
<evidence type="ECO:0000256" key="7">
    <source>
        <dbReference type="ARBA" id="ARBA00022984"/>
    </source>
</evidence>
<dbReference type="Pfam" id="PF01225">
    <property type="entry name" value="Mur_ligase"/>
    <property type="match status" value="1"/>
</dbReference>
<keyword evidence="3 10" id="KW-0132">Cell division</keyword>
<dbReference type="InterPro" id="IPR000713">
    <property type="entry name" value="Mur_ligase_N"/>
</dbReference>
<organism evidence="15 16">
    <name type="scientific">Gracilibacillus marinus</name>
    <dbReference type="NCBI Taxonomy" id="630535"/>
    <lineage>
        <taxon>Bacteria</taxon>
        <taxon>Bacillati</taxon>
        <taxon>Bacillota</taxon>
        <taxon>Bacilli</taxon>
        <taxon>Bacillales</taxon>
        <taxon>Bacillaceae</taxon>
        <taxon>Gracilibacillus</taxon>
    </lineage>
</organism>
<dbReference type="SUPFAM" id="SSF53623">
    <property type="entry name" value="MurD-like peptide ligases, catalytic domain"/>
    <property type="match status" value="1"/>
</dbReference>
<dbReference type="Pfam" id="PF02875">
    <property type="entry name" value="Mur_ligase_C"/>
    <property type="match status" value="1"/>
</dbReference>
<keyword evidence="7 10" id="KW-0573">Peptidoglycan synthesis</keyword>
<dbReference type="SUPFAM" id="SSF53244">
    <property type="entry name" value="MurD-like peptide ligases, peptide-binding domain"/>
    <property type="match status" value="1"/>
</dbReference>
<sequence>MITRTIAQVAEMANAQLSLPTNDSILVKGVTIDTRKIQGNELYVPLVGTNVDGHQFVRQAYEQGAAASFWKKDVPNPPADIPLLFVDDPLLAMQQLATAYRNQLDVQIIGITGSNGKTSTKDIVAQLLSAKYKVQKTLGNYNSQQGLPLMLLSIEEDTDIMVLEMGMSALGQISRLTQMAQPNVAILTNIGESHLEELGSRENIATAKFEITEGLSEHGLFVYDGDEPLLQAKLAEQTPSYKIKSFGMQKDADVYPISMNLVDNGTTFTCNLLEGAVHLPVLGLHQVKNTLAAITVATHLGVSEAEINQQLASLQLTGMRMETIDGIHDALIINDAYNASPTSMKAAIQLLDELDTYEKKIVFVADMLELGKDEVDFHKQIGAYIAQTSITHVFSYGNLAKHITDHIDSLQTNQVTQHVLEKDQVIDKLLQILDHNTVLLLKGSRGMKLEEVLPSLTK</sequence>
<dbReference type="Gene3D" id="3.40.1190.10">
    <property type="entry name" value="Mur-like, catalytic domain"/>
    <property type="match status" value="1"/>
</dbReference>
<dbReference type="GO" id="GO:0047480">
    <property type="term" value="F:UDP-N-acetylmuramoyl-tripeptide-D-alanyl-D-alanine ligase activity"/>
    <property type="evidence" value="ECO:0007669"/>
    <property type="project" value="UniProtKB-EC"/>
</dbReference>
<dbReference type="Gene3D" id="3.40.1390.10">
    <property type="entry name" value="MurE/MurF, N-terminal domain"/>
    <property type="match status" value="1"/>
</dbReference>
<keyword evidence="9 10" id="KW-0961">Cell wall biogenesis/degradation</keyword>
<feature type="domain" description="Mur ligase N-terminal catalytic" evidence="12">
    <location>
        <begin position="27"/>
        <end position="100"/>
    </location>
</feature>
<comment type="subcellular location">
    <subcellularLocation>
        <location evidence="10 11">Cytoplasm</location>
    </subcellularLocation>
</comment>
<dbReference type="InterPro" id="IPR051046">
    <property type="entry name" value="MurCDEF_CellWall_CoF430Synth"/>
</dbReference>
<comment type="similarity">
    <text evidence="10">Belongs to the MurCDEF family. MurF subfamily.</text>
</comment>
<feature type="domain" description="Mur ligase C-terminal" evidence="13">
    <location>
        <begin position="319"/>
        <end position="445"/>
    </location>
</feature>
<protein>
    <recommendedName>
        <fullName evidence="10 11">UDP-N-acetylmuramoyl-tripeptide--D-alanyl-D-alanine ligase</fullName>
        <ecNumber evidence="10 11">6.3.2.10</ecNumber>
    </recommendedName>
    <alternativeName>
        <fullName evidence="10">D-alanyl-D-alanine-adding enzyme</fullName>
    </alternativeName>
</protein>
<dbReference type="Pfam" id="PF08245">
    <property type="entry name" value="Mur_ligase_M"/>
    <property type="match status" value="1"/>
</dbReference>
<evidence type="ECO:0000313" key="16">
    <source>
        <dbReference type="Proteomes" id="UP001595880"/>
    </source>
</evidence>
<dbReference type="InterPro" id="IPR013221">
    <property type="entry name" value="Mur_ligase_cen"/>
</dbReference>
<feature type="binding site" evidence="10">
    <location>
        <begin position="113"/>
        <end position="119"/>
    </location>
    <ligand>
        <name>ATP</name>
        <dbReference type="ChEBI" id="CHEBI:30616"/>
    </ligand>
</feature>
<feature type="domain" description="Mur ligase central" evidence="14">
    <location>
        <begin position="111"/>
        <end position="297"/>
    </location>
</feature>
<comment type="catalytic activity">
    <reaction evidence="10 11">
        <text>D-alanyl-D-alanine + UDP-N-acetyl-alpha-D-muramoyl-L-alanyl-gamma-D-glutamyl-meso-2,6-diaminopimelate + ATP = UDP-N-acetyl-alpha-D-muramoyl-L-alanyl-gamma-D-glutamyl-meso-2,6-diaminopimeloyl-D-alanyl-D-alanine + ADP + phosphate + H(+)</text>
        <dbReference type="Rhea" id="RHEA:28374"/>
        <dbReference type="ChEBI" id="CHEBI:15378"/>
        <dbReference type="ChEBI" id="CHEBI:30616"/>
        <dbReference type="ChEBI" id="CHEBI:43474"/>
        <dbReference type="ChEBI" id="CHEBI:57822"/>
        <dbReference type="ChEBI" id="CHEBI:61386"/>
        <dbReference type="ChEBI" id="CHEBI:83905"/>
        <dbReference type="ChEBI" id="CHEBI:456216"/>
        <dbReference type="EC" id="6.3.2.10"/>
    </reaction>
</comment>
<keyword evidence="5 10" id="KW-0067">ATP-binding</keyword>
<proteinExistence type="inferred from homology"/>
<evidence type="ECO:0000256" key="6">
    <source>
        <dbReference type="ARBA" id="ARBA00022960"/>
    </source>
</evidence>
<dbReference type="SUPFAM" id="SSF63418">
    <property type="entry name" value="MurE/MurF N-terminal domain"/>
    <property type="match status" value="1"/>
</dbReference>
<keyword evidence="4 10" id="KW-0547">Nucleotide-binding</keyword>
<evidence type="ECO:0000259" key="13">
    <source>
        <dbReference type="Pfam" id="PF02875"/>
    </source>
</evidence>
<evidence type="ECO:0000259" key="12">
    <source>
        <dbReference type="Pfam" id="PF01225"/>
    </source>
</evidence>
<dbReference type="InterPro" id="IPR036565">
    <property type="entry name" value="Mur-like_cat_sf"/>
</dbReference>
<dbReference type="InterPro" id="IPR036615">
    <property type="entry name" value="Mur_ligase_C_dom_sf"/>
</dbReference>
<comment type="function">
    <text evidence="10 11">Involved in cell wall formation. Catalyzes the final step in the synthesis of UDP-N-acetylmuramoyl-pentapeptide, the precursor of murein.</text>
</comment>
<gene>
    <name evidence="10 15" type="primary">murF</name>
    <name evidence="15" type="ORF">ACFOZ1_14300</name>
</gene>
<dbReference type="InterPro" id="IPR035911">
    <property type="entry name" value="MurE/MurF_N"/>
</dbReference>
<evidence type="ECO:0000313" key="15">
    <source>
        <dbReference type="EMBL" id="MFC4388970.1"/>
    </source>
</evidence>
<dbReference type="NCBIfam" id="TIGR01143">
    <property type="entry name" value="murF"/>
    <property type="match status" value="1"/>
</dbReference>
<evidence type="ECO:0000256" key="4">
    <source>
        <dbReference type="ARBA" id="ARBA00022741"/>
    </source>
</evidence>
<comment type="caution">
    <text evidence="15">The sequence shown here is derived from an EMBL/GenBank/DDBJ whole genome shotgun (WGS) entry which is preliminary data.</text>
</comment>
<dbReference type="Gene3D" id="3.90.190.20">
    <property type="entry name" value="Mur ligase, C-terminal domain"/>
    <property type="match status" value="1"/>
</dbReference>
<dbReference type="PANTHER" id="PTHR43024:SF1">
    <property type="entry name" value="UDP-N-ACETYLMURAMOYL-TRIPEPTIDE--D-ALANYL-D-ALANINE LIGASE"/>
    <property type="match status" value="1"/>
</dbReference>
<evidence type="ECO:0000256" key="5">
    <source>
        <dbReference type="ARBA" id="ARBA00022840"/>
    </source>
</evidence>
<evidence type="ECO:0000256" key="8">
    <source>
        <dbReference type="ARBA" id="ARBA00023306"/>
    </source>
</evidence>
<evidence type="ECO:0000256" key="2">
    <source>
        <dbReference type="ARBA" id="ARBA00022598"/>
    </source>
</evidence>
<keyword evidence="2 10" id="KW-0436">Ligase</keyword>
<keyword evidence="8 10" id="KW-0131">Cell cycle</keyword>
<dbReference type="InterPro" id="IPR005863">
    <property type="entry name" value="UDP-N-AcMur_synth"/>
</dbReference>
<keyword evidence="6 10" id="KW-0133">Cell shape</keyword>